<reference evidence="2 3" key="1">
    <citation type="submission" date="2021-03" db="EMBL/GenBank/DDBJ databases">
        <authorList>
            <person name="King G.J."/>
            <person name="Bancroft I."/>
            <person name="Baten A."/>
            <person name="Bloomfield J."/>
            <person name="Borpatragohain P."/>
            <person name="He Z."/>
            <person name="Irish N."/>
            <person name="Irwin J."/>
            <person name="Liu K."/>
            <person name="Mauleon R.P."/>
            <person name="Moore J."/>
            <person name="Morris R."/>
            <person name="Ostergaard L."/>
            <person name="Wang B."/>
            <person name="Wells R."/>
        </authorList>
    </citation>
    <scope>NUCLEOTIDE SEQUENCE [LARGE SCALE GENOMIC DNA]</scope>
    <source>
        <strain evidence="2">R-o-18</strain>
        <tissue evidence="2">Leaf</tissue>
    </source>
</reference>
<gene>
    <name evidence="2" type="primary">A08g500130.1_BraROA</name>
    <name evidence="2" type="ORF">IGI04_029243</name>
</gene>
<name>A0ABQ7LPP1_BRACM</name>
<feature type="compositionally biased region" description="Basic and acidic residues" evidence="1">
    <location>
        <begin position="1"/>
        <end position="23"/>
    </location>
</feature>
<accession>A0ABQ7LPP1</accession>
<dbReference type="Proteomes" id="UP000823674">
    <property type="component" value="Chromosome A08"/>
</dbReference>
<dbReference type="EMBL" id="JADBGQ010000007">
    <property type="protein sequence ID" value="KAG5387701.1"/>
    <property type="molecule type" value="Genomic_DNA"/>
</dbReference>
<comment type="caution">
    <text evidence="2">The sequence shown here is derived from an EMBL/GenBank/DDBJ whole genome shotgun (WGS) entry which is preliminary data.</text>
</comment>
<evidence type="ECO:0000313" key="2">
    <source>
        <dbReference type="EMBL" id="KAG5387701.1"/>
    </source>
</evidence>
<proteinExistence type="predicted"/>
<organism evidence="2 3">
    <name type="scientific">Brassica rapa subsp. trilocularis</name>
    <dbReference type="NCBI Taxonomy" id="1813537"/>
    <lineage>
        <taxon>Eukaryota</taxon>
        <taxon>Viridiplantae</taxon>
        <taxon>Streptophyta</taxon>
        <taxon>Embryophyta</taxon>
        <taxon>Tracheophyta</taxon>
        <taxon>Spermatophyta</taxon>
        <taxon>Magnoliopsida</taxon>
        <taxon>eudicotyledons</taxon>
        <taxon>Gunneridae</taxon>
        <taxon>Pentapetalae</taxon>
        <taxon>rosids</taxon>
        <taxon>malvids</taxon>
        <taxon>Brassicales</taxon>
        <taxon>Brassicaceae</taxon>
        <taxon>Brassiceae</taxon>
        <taxon>Brassica</taxon>
    </lineage>
</organism>
<evidence type="ECO:0000256" key="1">
    <source>
        <dbReference type="SAM" id="MobiDB-lite"/>
    </source>
</evidence>
<keyword evidence="3" id="KW-1185">Reference proteome</keyword>
<protein>
    <submittedName>
        <fullName evidence="2">Uncharacterized protein</fullName>
    </submittedName>
</protein>
<feature type="region of interest" description="Disordered" evidence="1">
    <location>
        <begin position="1"/>
        <end position="46"/>
    </location>
</feature>
<evidence type="ECO:0000313" key="3">
    <source>
        <dbReference type="Proteomes" id="UP000823674"/>
    </source>
</evidence>
<sequence>MSEQKGKEREKREVPVPKTHLERIGLAVSGGREVEDTPLGEPGDGVYSGEAKSVLCFYVI</sequence>